<gene>
    <name evidence="2" type="ORF">TWF694_008805</name>
</gene>
<evidence type="ECO:0000256" key="1">
    <source>
        <dbReference type="SAM" id="MobiDB-lite"/>
    </source>
</evidence>
<protein>
    <submittedName>
        <fullName evidence="2">Uncharacterized protein</fullName>
    </submittedName>
</protein>
<reference evidence="2 3" key="1">
    <citation type="submission" date="2019-10" db="EMBL/GenBank/DDBJ databases">
        <authorList>
            <person name="Palmer J.M."/>
        </authorList>
    </citation>
    <scope>NUCLEOTIDE SEQUENCE [LARGE SCALE GENOMIC DNA]</scope>
    <source>
        <strain evidence="2 3">TWF694</strain>
    </source>
</reference>
<evidence type="ECO:0000313" key="3">
    <source>
        <dbReference type="Proteomes" id="UP001365542"/>
    </source>
</evidence>
<evidence type="ECO:0000313" key="2">
    <source>
        <dbReference type="EMBL" id="KAK6539971.1"/>
    </source>
</evidence>
<organism evidence="2 3">
    <name type="scientific">Orbilia ellipsospora</name>
    <dbReference type="NCBI Taxonomy" id="2528407"/>
    <lineage>
        <taxon>Eukaryota</taxon>
        <taxon>Fungi</taxon>
        <taxon>Dikarya</taxon>
        <taxon>Ascomycota</taxon>
        <taxon>Pezizomycotina</taxon>
        <taxon>Orbiliomycetes</taxon>
        <taxon>Orbiliales</taxon>
        <taxon>Orbiliaceae</taxon>
        <taxon>Orbilia</taxon>
    </lineage>
</organism>
<feature type="compositionally biased region" description="Polar residues" evidence="1">
    <location>
        <begin position="211"/>
        <end position="226"/>
    </location>
</feature>
<feature type="region of interest" description="Disordered" evidence="1">
    <location>
        <begin position="61"/>
        <end position="92"/>
    </location>
</feature>
<accession>A0AAV9XDD8</accession>
<dbReference type="Proteomes" id="UP001365542">
    <property type="component" value="Unassembled WGS sequence"/>
</dbReference>
<name>A0AAV9XDD8_9PEZI</name>
<dbReference type="AlphaFoldDB" id="A0AAV9XDD8"/>
<feature type="region of interest" description="Disordered" evidence="1">
    <location>
        <begin position="197"/>
        <end position="258"/>
    </location>
</feature>
<dbReference type="PRINTS" id="PR01217">
    <property type="entry name" value="PRICHEXTENSN"/>
</dbReference>
<dbReference type="EMBL" id="JAVHJO010000005">
    <property type="protein sequence ID" value="KAK6539971.1"/>
    <property type="molecule type" value="Genomic_DNA"/>
</dbReference>
<keyword evidence="3" id="KW-1185">Reference proteome</keyword>
<proteinExistence type="predicted"/>
<comment type="caution">
    <text evidence="2">The sequence shown here is derived from an EMBL/GenBank/DDBJ whole genome shotgun (WGS) entry which is preliminary data.</text>
</comment>
<sequence>MKIVTYPSSLPPPVPPVLAVAFPQSTPTGFQNTPPALPAQLPPPPPLAIPPVLFSNPQTTVQSHYQPTMQSRPQPAVQSHSQQTLRSHPQPNIQPYSQPTMQQLHQSTMQSNIQPTMQSHTSQPPQFHPLPGMTPFQPRYGQESYPRPPLPFMTPPSFIPQQPLPPFARPHPQPIMMPPIHYGSHAHIPPQVCRFPPQPPLPQGQMPFQTPVENRSPQVTRQQLPQQHPPFVEAPHHSPSLASTEGWGPEEPYYGRRW</sequence>